<comment type="caution">
    <text evidence="4">The sequence shown here is derived from an EMBL/GenBank/DDBJ whole genome shotgun (WGS) entry which is preliminary data.</text>
</comment>
<dbReference type="InterPro" id="IPR005197">
    <property type="entry name" value="Glyco_hydro_71"/>
</dbReference>
<evidence type="ECO:0000256" key="1">
    <source>
        <dbReference type="SAM" id="MobiDB-lite"/>
    </source>
</evidence>
<dbReference type="STRING" id="236234.A0A1J9RG35"/>
<keyword evidence="2" id="KW-1133">Transmembrane helix</keyword>
<feature type="transmembrane region" description="Helical" evidence="2">
    <location>
        <begin position="496"/>
        <end position="515"/>
    </location>
</feature>
<dbReference type="RefSeq" id="XP_020134653.1">
    <property type="nucleotide sequence ID" value="XM_020274113.1"/>
</dbReference>
<dbReference type="Gene3D" id="3.20.20.80">
    <property type="entry name" value="Glycosidases"/>
    <property type="match status" value="1"/>
</dbReference>
<dbReference type="GeneID" id="31014374"/>
<feature type="signal peptide" evidence="3">
    <location>
        <begin position="1"/>
        <end position="22"/>
    </location>
</feature>
<dbReference type="CDD" id="cd11577">
    <property type="entry name" value="GH71"/>
    <property type="match status" value="1"/>
</dbReference>
<evidence type="ECO:0000256" key="3">
    <source>
        <dbReference type="SAM" id="SignalP"/>
    </source>
</evidence>
<accession>A0A1J9RG35</accession>
<evidence type="ECO:0000313" key="5">
    <source>
        <dbReference type="Proteomes" id="UP000183809"/>
    </source>
</evidence>
<feature type="compositionally biased region" description="Acidic residues" evidence="1">
    <location>
        <begin position="471"/>
        <end position="484"/>
    </location>
</feature>
<evidence type="ECO:0000313" key="4">
    <source>
        <dbReference type="EMBL" id="OJD39042.1"/>
    </source>
</evidence>
<keyword evidence="5" id="KW-1185">Reference proteome</keyword>
<sequence length="516" mass="55581">MRLTACLPTAIVGLLYAGKTAASGPKGVFAHYMVGTIFEDHIRQDVDDAAAMGLDGFVINMGNPLGPETRPLLSTMFDYAAATHPDFKCFISMDLWSPKNLSDFDSILTDFLGHAAYYRGSDGYPVISTYGSGTFGQHDWSQWRDKWAHNIYFIPDFADLMALQGSDGWWDEWGFMIAGLFSWESTWPIRGQQSTPALVAVDEKPEWTQERNKAYMIGLSMLQYKNSYGANIYRAGEENLPLRIQNILNMPDQPEFTQILTWNDGPESHYIGNIWPEQDNTTQMRVYANADAPHTGIQPLLSSFATAFKANAAAHAMAPVAGAAVTGALWFKPILAAGTACADEDDGDLHHEKPAGYEVAADVATWAVVVGEGDGGAGWTVHGFSAGEELGSGTGLGAGLNFGNFTGVKVGRQCVEVRRADGGLVAVAKGGREVSADCPDGIYNLNPQILELKEDVDDGGCVEDAKKSSDGDGDGDEGGNDDDDSWGVRAVAIDRFVVLAALLTLLFSATGTWVLC</sequence>
<keyword evidence="3" id="KW-0732">Signal</keyword>
<reference evidence="4 5" key="1">
    <citation type="submission" date="2016-10" db="EMBL/GenBank/DDBJ databases">
        <title>Proteomics and genomics reveal pathogen-plant mechanisms compatible with a hemibiotrophic lifestyle of Diplodia corticola.</title>
        <authorList>
            <person name="Fernandes I."/>
            <person name="De Jonge R."/>
            <person name="Van De Peer Y."/>
            <person name="Devreese B."/>
            <person name="Alves A."/>
            <person name="Esteves A.C."/>
        </authorList>
    </citation>
    <scope>NUCLEOTIDE SEQUENCE [LARGE SCALE GENOMIC DNA]</scope>
    <source>
        <strain evidence="4 5">CBS 112549</strain>
    </source>
</reference>
<protein>
    <submittedName>
        <fullName evidence="4">Glucan endo-alpha-glucosidase agn1</fullName>
    </submittedName>
</protein>
<keyword evidence="2" id="KW-0472">Membrane</keyword>
<dbReference type="GO" id="GO:0051118">
    <property type="term" value="F:glucan endo-1,3-alpha-glucosidase activity"/>
    <property type="evidence" value="ECO:0007669"/>
    <property type="project" value="InterPro"/>
</dbReference>
<dbReference type="AlphaFoldDB" id="A0A1J9RG35"/>
<feature type="chain" id="PRO_5012769274" evidence="3">
    <location>
        <begin position="23"/>
        <end position="516"/>
    </location>
</feature>
<proteinExistence type="predicted"/>
<dbReference type="Pfam" id="PF03659">
    <property type="entry name" value="Glyco_hydro_71"/>
    <property type="match status" value="1"/>
</dbReference>
<gene>
    <name evidence="4" type="ORF">BKCO1_3000214</name>
</gene>
<evidence type="ECO:0000256" key="2">
    <source>
        <dbReference type="SAM" id="Phobius"/>
    </source>
</evidence>
<dbReference type="OrthoDB" id="3257981at2759"/>
<dbReference type="EMBL" id="MNUE01000003">
    <property type="protein sequence ID" value="OJD39042.1"/>
    <property type="molecule type" value="Genomic_DNA"/>
</dbReference>
<organism evidence="4 5">
    <name type="scientific">Diplodia corticola</name>
    <dbReference type="NCBI Taxonomy" id="236234"/>
    <lineage>
        <taxon>Eukaryota</taxon>
        <taxon>Fungi</taxon>
        <taxon>Dikarya</taxon>
        <taxon>Ascomycota</taxon>
        <taxon>Pezizomycotina</taxon>
        <taxon>Dothideomycetes</taxon>
        <taxon>Dothideomycetes incertae sedis</taxon>
        <taxon>Botryosphaeriales</taxon>
        <taxon>Botryosphaeriaceae</taxon>
        <taxon>Diplodia</taxon>
    </lineage>
</organism>
<dbReference type="Proteomes" id="UP000183809">
    <property type="component" value="Unassembled WGS sequence"/>
</dbReference>
<keyword evidence="2" id="KW-0812">Transmembrane</keyword>
<name>A0A1J9RG35_9PEZI</name>
<feature type="region of interest" description="Disordered" evidence="1">
    <location>
        <begin position="461"/>
        <end position="484"/>
    </location>
</feature>